<dbReference type="AlphaFoldDB" id="W9L746"/>
<organism evidence="1">
    <name type="scientific">Fusarium oxysporum Fo47</name>
    <dbReference type="NCBI Taxonomy" id="660027"/>
    <lineage>
        <taxon>Eukaryota</taxon>
        <taxon>Fungi</taxon>
        <taxon>Dikarya</taxon>
        <taxon>Ascomycota</taxon>
        <taxon>Pezizomycotina</taxon>
        <taxon>Sordariomycetes</taxon>
        <taxon>Hypocreomycetidae</taxon>
        <taxon>Hypocreales</taxon>
        <taxon>Nectriaceae</taxon>
        <taxon>Fusarium</taxon>
        <taxon>Fusarium oxysporum species complex</taxon>
    </lineage>
</organism>
<reference evidence="1" key="2">
    <citation type="submission" date="2012-06" db="EMBL/GenBank/DDBJ databases">
        <title>Annotation of the Genome Sequence of Fusarium oxysporum Fo47.</title>
        <authorList>
            <consortium name="The Broad Institute Genomics Platform"/>
            <person name="Ma L.-J."/>
            <person name="Corby-Kistler H."/>
            <person name="Broz K."/>
            <person name="Gale L.R."/>
            <person name="Jonkers W."/>
            <person name="O'Donnell K."/>
            <person name="Ploetz R."/>
            <person name="Steinberg C."/>
            <person name="Schwartz D.C."/>
            <person name="VanEtten H."/>
            <person name="Zhou S."/>
            <person name="Young S.K."/>
            <person name="Zeng Q."/>
            <person name="Gargeya S."/>
            <person name="Fitzgerald M."/>
            <person name="Abouelleil A."/>
            <person name="Alvarado L."/>
            <person name="Chapman S.B."/>
            <person name="Gainer-Dewar J."/>
            <person name="Goldberg J."/>
            <person name="Griggs A."/>
            <person name="Gujja S."/>
            <person name="Hansen M."/>
            <person name="Howarth C."/>
            <person name="Imamovic A."/>
            <person name="Ireland A."/>
            <person name="Larimer J."/>
            <person name="McCowan C."/>
            <person name="Murphy C."/>
            <person name="Pearson M."/>
            <person name="Poon T.W."/>
            <person name="Priest M."/>
            <person name="Roberts A."/>
            <person name="Saif S."/>
            <person name="Shea T."/>
            <person name="Sykes S."/>
            <person name="Wortman J."/>
            <person name="Nusbaum C."/>
            <person name="Birren B."/>
        </authorList>
    </citation>
    <scope>NUCLEOTIDE SEQUENCE</scope>
    <source>
        <strain evidence="1">Fo47</strain>
    </source>
</reference>
<dbReference type="EMBL" id="JH717896">
    <property type="protein sequence ID" value="EWZ49038.1"/>
    <property type="molecule type" value="Genomic_DNA"/>
</dbReference>
<proteinExistence type="predicted"/>
<dbReference type="Proteomes" id="UP000030766">
    <property type="component" value="Unassembled WGS sequence"/>
</dbReference>
<protein>
    <submittedName>
        <fullName evidence="1">Uncharacterized protein</fullName>
    </submittedName>
</protein>
<evidence type="ECO:0000313" key="1">
    <source>
        <dbReference type="EMBL" id="EWZ49038.1"/>
    </source>
</evidence>
<reference evidence="1" key="1">
    <citation type="submission" date="2011-06" db="EMBL/GenBank/DDBJ databases">
        <title>The Genome Sequence of Fusarium oxysporum Fo47.</title>
        <authorList>
            <consortium name="The Broad Institute Genome Sequencing Platform"/>
            <person name="Ma L.-J."/>
            <person name="Gale L.R."/>
            <person name="Schwartz D.C."/>
            <person name="Zhou S."/>
            <person name="Corby-Kistler H."/>
            <person name="Young S.K."/>
            <person name="Zeng Q."/>
            <person name="Gargeya S."/>
            <person name="Fitzgerald M."/>
            <person name="Haas B."/>
            <person name="Abouelleil A."/>
            <person name="Alvarado L."/>
            <person name="Arachchi H.M."/>
            <person name="Berlin A."/>
            <person name="Brown A."/>
            <person name="Chapman S.B."/>
            <person name="Chen Z."/>
            <person name="Dunbar C."/>
            <person name="Freedman E."/>
            <person name="Gearin G."/>
            <person name="Gellesch M."/>
            <person name="Goldberg J."/>
            <person name="Griggs A."/>
            <person name="Gujja S."/>
            <person name="Heiman D."/>
            <person name="Howarth C."/>
            <person name="Larson L."/>
            <person name="Lui A."/>
            <person name="MacDonald P.J.P."/>
            <person name="Mehta T."/>
            <person name="Montmayeur A."/>
            <person name="Murphy C."/>
            <person name="Neiman D."/>
            <person name="Pearson M."/>
            <person name="Priest M."/>
            <person name="Roberts A."/>
            <person name="Saif S."/>
            <person name="Shea T."/>
            <person name="Shenoy N."/>
            <person name="Sisk P."/>
            <person name="Stolte C."/>
            <person name="Sykes S."/>
            <person name="Wortman J."/>
            <person name="Nusbaum C."/>
            <person name="Birren B."/>
        </authorList>
    </citation>
    <scope>NUCLEOTIDE SEQUENCE [LARGE SCALE GENOMIC DNA]</scope>
    <source>
        <strain evidence="1">Fo47</strain>
    </source>
</reference>
<sequence>MPASRAFDIPGPAPSVSRTTDLCSFVCPNNTSSRYLLDFLSLPVPPYLNAQAINGSLLFLQLESYIIDLCTNSLIKPPDRRHDCVLANRPLGCDEAAPAKPHYYPSRSGPCTRRPPGCCRPVCPAFLLRRRPHAASNRRTLGARYRPGCAGSCQFNGGVDGLILGVGELHADGTCGLIGAVGVFGIE</sequence>
<name>W9L746_FUSOX</name>
<accession>W9L746</accession>
<dbReference type="VEuPathDB" id="FungiDB:FOZG_00009"/>
<gene>
    <name evidence="1" type="ORF">FOZG_00009</name>
</gene>
<dbReference type="HOGENOM" id="CLU_1447760_0_0_1"/>